<reference evidence="2 3" key="1">
    <citation type="journal article" date="2018" name="Nat. Ecol. Evol.">
        <title>Pezizomycetes genomes reveal the molecular basis of ectomycorrhizal truffle lifestyle.</title>
        <authorList>
            <person name="Murat C."/>
            <person name="Payen T."/>
            <person name="Noel B."/>
            <person name="Kuo A."/>
            <person name="Morin E."/>
            <person name="Chen J."/>
            <person name="Kohler A."/>
            <person name="Krizsan K."/>
            <person name="Balestrini R."/>
            <person name="Da Silva C."/>
            <person name="Montanini B."/>
            <person name="Hainaut M."/>
            <person name="Levati E."/>
            <person name="Barry K.W."/>
            <person name="Belfiori B."/>
            <person name="Cichocki N."/>
            <person name="Clum A."/>
            <person name="Dockter R.B."/>
            <person name="Fauchery L."/>
            <person name="Guy J."/>
            <person name="Iotti M."/>
            <person name="Le Tacon F."/>
            <person name="Lindquist E.A."/>
            <person name="Lipzen A."/>
            <person name="Malagnac F."/>
            <person name="Mello A."/>
            <person name="Molinier V."/>
            <person name="Miyauchi S."/>
            <person name="Poulain J."/>
            <person name="Riccioni C."/>
            <person name="Rubini A."/>
            <person name="Sitrit Y."/>
            <person name="Splivallo R."/>
            <person name="Traeger S."/>
            <person name="Wang M."/>
            <person name="Zifcakova L."/>
            <person name="Wipf D."/>
            <person name="Zambonelli A."/>
            <person name="Paolocci F."/>
            <person name="Nowrousian M."/>
            <person name="Ottonello S."/>
            <person name="Baldrian P."/>
            <person name="Spatafora J.W."/>
            <person name="Henrissat B."/>
            <person name="Nagy L.G."/>
            <person name="Aury J.M."/>
            <person name="Wincker P."/>
            <person name="Grigoriev I.V."/>
            <person name="Bonfante P."/>
            <person name="Martin F.M."/>
        </authorList>
    </citation>
    <scope>NUCLEOTIDE SEQUENCE [LARGE SCALE GENOMIC DNA]</scope>
    <source>
        <strain evidence="2 3">ATCC MYA-4762</strain>
    </source>
</reference>
<gene>
    <name evidence="2" type="ORF">L211DRAFT_408438</name>
</gene>
<proteinExistence type="predicted"/>
<dbReference type="AlphaFoldDB" id="A0A3N4LJH1"/>
<feature type="transmembrane region" description="Helical" evidence="1">
    <location>
        <begin position="95"/>
        <end position="118"/>
    </location>
</feature>
<dbReference type="EMBL" id="ML121556">
    <property type="protein sequence ID" value="RPB21848.1"/>
    <property type="molecule type" value="Genomic_DNA"/>
</dbReference>
<feature type="transmembrane region" description="Helical" evidence="1">
    <location>
        <begin position="54"/>
        <end position="75"/>
    </location>
</feature>
<evidence type="ECO:0000313" key="2">
    <source>
        <dbReference type="EMBL" id="RPB21848.1"/>
    </source>
</evidence>
<keyword evidence="1" id="KW-1133">Transmembrane helix</keyword>
<organism evidence="2 3">
    <name type="scientific">Terfezia boudieri ATCC MYA-4762</name>
    <dbReference type="NCBI Taxonomy" id="1051890"/>
    <lineage>
        <taxon>Eukaryota</taxon>
        <taxon>Fungi</taxon>
        <taxon>Dikarya</taxon>
        <taxon>Ascomycota</taxon>
        <taxon>Pezizomycotina</taxon>
        <taxon>Pezizomycetes</taxon>
        <taxon>Pezizales</taxon>
        <taxon>Pezizaceae</taxon>
        <taxon>Terfezia</taxon>
    </lineage>
</organism>
<name>A0A3N4LJH1_9PEZI</name>
<accession>A0A3N4LJH1</accession>
<dbReference type="InParanoid" id="A0A3N4LJH1"/>
<keyword evidence="1" id="KW-0812">Transmembrane</keyword>
<keyword evidence="3" id="KW-1185">Reference proteome</keyword>
<evidence type="ECO:0000313" key="3">
    <source>
        <dbReference type="Proteomes" id="UP000267821"/>
    </source>
</evidence>
<dbReference type="Proteomes" id="UP000267821">
    <property type="component" value="Unassembled WGS sequence"/>
</dbReference>
<sequence>MGIGSEGWRAYGMKLGWTVFLVLLVLVLDSLLSHRLSHGEFCFCYGGGLFTIRVSFFLVLCTHLCVIFVKVFGYTFLPHFSLYNLFPSPLTVSPIFYGLVSAVLEGWVLGVGSINTGFNAF</sequence>
<evidence type="ECO:0000256" key="1">
    <source>
        <dbReference type="SAM" id="Phobius"/>
    </source>
</evidence>
<keyword evidence="1" id="KW-0472">Membrane</keyword>
<feature type="transmembrane region" description="Helical" evidence="1">
    <location>
        <begin position="15"/>
        <end position="33"/>
    </location>
</feature>
<protein>
    <submittedName>
        <fullName evidence="2">Uncharacterized protein</fullName>
    </submittedName>
</protein>